<dbReference type="EMBL" id="MN739350">
    <property type="protein sequence ID" value="QHS99874.1"/>
    <property type="molecule type" value="Genomic_DNA"/>
</dbReference>
<sequence>MEYISGLENLNKCLNCEQYVLLFFTASWCGPCKRIYPELEKLYEKLNKDLVKIYKLDVDKEGNAEILKIFKIKSMPSFCLMKDKNCINTFNGSDIEGIKKMLNIQ</sequence>
<keyword evidence="1" id="KW-1015">Disulfide bond</keyword>
<evidence type="ECO:0000256" key="1">
    <source>
        <dbReference type="ARBA" id="ARBA00023157"/>
    </source>
</evidence>
<evidence type="ECO:0000259" key="2">
    <source>
        <dbReference type="PROSITE" id="PS51352"/>
    </source>
</evidence>
<protein>
    <recommendedName>
        <fullName evidence="2">Thioredoxin domain-containing protein</fullName>
    </recommendedName>
</protein>
<dbReference type="PROSITE" id="PS00194">
    <property type="entry name" value="THIOREDOXIN_1"/>
    <property type="match status" value="1"/>
</dbReference>
<dbReference type="SUPFAM" id="SSF52833">
    <property type="entry name" value="Thioredoxin-like"/>
    <property type="match status" value="1"/>
</dbReference>
<dbReference type="PROSITE" id="PS51352">
    <property type="entry name" value="THIOREDOXIN_2"/>
    <property type="match status" value="1"/>
</dbReference>
<dbReference type="InterPro" id="IPR017937">
    <property type="entry name" value="Thioredoxin_CS"/>
</dbReference>
<dbReference type="CDD" id="cd02947">
    <property type="entry name" value="TRX_family"/>
    <property type="match status" value="1"/>
</dbReference>
<dbReference type="Pfam" id="PF00085">
    <property type="entry name" value="Thioredoxin"/>
    <property type="match status" value="1"/>
</dbReference>
<accession>A0A6C0C7Z1</accession>
<dbReference type="Gene3D" id="3.40.30.10">
    <property type="entry name" value="Glutaredoxin"/>
    <property type="match status" value="1"/>
</dbReference>
<dbReference type="InterPro" id="IPR036249">
    <property type="entry name" value="Thioredoxin-like_sf"/>
</dbReference>
<feature type="domain" description="Thioredoxin" evidence="2">
    <location>
        <begin position="1"/>
        <end position="105"/>
    </location>
</feature>
<proteinExistence type="predicted"/>
<name>A0A6C0C7Z1_9ZZZZ</name>
<dbReference type="InterPro" id="IPR013766">
    <property type="entry name" value="Thioredoxin_domain"/>
</dbReference>
<evidence type="ECO:0000313" key="3">
    <source>
        <dbReference type="EMBL" id="QHS99874.1"/>
    </source>
</evidence>
<reference evidence="3" key="1">
    <citation type="journal article" date="2020" name="Nature">
        <title>Giant virus diversity and host interactions through global metagenomics.</title>
        <authorList>
            <person name="Schulz F."/>
            <person name="Roux S."/>
            <person name="Paez-Espino D."/>
            <person name="Jungbluth S."/>
            <person name="Walsh D.A."/>
            <person name="Denef V.J."/>
            <person name="McMahon K.D."/>
            <person name="Konstantinidis K.T."/>
            <person name="Eloe-Fadrosh E.A."/>
            <person name="Kyrpides N.C."/>
            <person name="Woyke T."/>
        </authorList>
    </citation>
    <scope>NUCLEOTIDE SEQUENCE</scope>
    <source>
        <strain evidence="3">GVMAG-M-3300020187-37</strain>
    </source>
</reference>
<dbReference type="PANTHER" id="PTHR46115">
    <property type="entry name" value="THIOREDOXIN-LIKE PROTEIN 1"/>
    <property type="match status" value="1"/>
</dbReference>
<dbReference type="AlphaFoldDB" id="A0A6C0C7Z1"/>
<organism evidence="3">
    <name type="scientific">viral metagenome</name>
    <dbReference type="NCBI Taxonomy" id="1070528"/>
    <lineage>
        <taxon>unclassified sequences</taxon>
        <taxon>metagenomes</taxon>
        <taxon>organismal metagenomes</taxon>
    </lineage>
</organism>